<dbReference type="EMBL" id="LLXH01002113">
    <property type="protein sequence ID" value="PKC56533.1"/>
    <property type="molecule type" value="Genomic_DNA"/>
</dbReference>
<dbReference type="VEuPathDB" id="FungiDB:FUN_018243"/>
<dbReference type="Proteomes" id="UP000232688">
    <property type="component" value="Unassembled WGS sequence"/>
</dbReference>
<protein>
    <submittedName>
        <fullName evidence="1">Uncharacterized protein</fullName>
    </submittedName>
</protein>
<sequence length="76" mass="8675">MKLLGNTIVFAIVVGMFVGNLKSKNELYQAISYGIIYFSQYTSTILDLYWNLGINKNFFRFASYTSVPEGCFLVQL</sequence>
<dbReference type="AlphaFoldDB" id="A0A2N0QZP5"/>
<proteinExistence type="predicted"/>
<organism evidence="1 2">
    <name type="scientific">Rhizophagus irregularis</name>
    <dbReference type="NCBI Taxonomy" id="588596"/>
    <lineage>
        <taxon>Eukaryota</taxon>
        <taxon>Fungi</taxon>
        <taxon>Fungi incertae sedis</taxon>
        <taxon>Mucoromycota</taxon>
        <taxon>Glomeromycotina</taxon>
        <taxon>Glomeromycetes</taxon>
        <taxon>Glomerales</taxon>
        <taxon>Glomeraceae</taxon>
        <taxon>Rhizophagus</taxon>
    </lineage>
</organism>
<reference evidence="1 2" key="2">
    <citation type="submission" date="2017-10" db="EMBL/GenBank/DDBJ databases">
        <title>Genome analyses suggest a sexual origin of heterokaryosis in a supposedly ancient asexual fungus.</title>
        <authorList>
            <person name="Corradi N."/>
            <person name="Sedzielewska K."/>
            <person name="Noel J."/>
            <person name="Charron P."/>
            <person name="Farinelli L."/>
            <person name="Marton T."/>
            <person name="Kruger M."/>
            <person name="Pelin A."/>
            <person name="Brachmann A."/>
            <person name="Corradi N."/>
        </authorList>
    </citation>
    <scope>NUCLEOTIDE SEQUENCE [LARGE SCALE GENOMIC DNA]</scope>
    <source>
        <strain evidence="1 2">A1</strain>
    </source>
</reference>
<gene>
    <name evidence="1" type="ORF">RhiirA1_97680</name>
</gene>
<name>A0A2N0QZP5_9GLOM</name>
<comment type="caution">
    <text evidence="1">The sequence shown here is derived from an EMBL/GenBank/DDBJ whole genome shotgun (WGS) entry which is preliminary data.</text>
</comment>
<evidence type="ECO:0000313" key="2">
    <source>
        <dbReference type="Proteomes" id="UP000232688"/>
    </source>
</evidence>
<dbReference type="VEuPathDB" id="FungiDB:RhiirA1_97680"/>
<accession>A0A2N0QZP5</accession>
<reference evidence="1 2" key="1">
    <citation type="submission" date="2017-10" db="EMBL/GenBank/DDBJ databases">
        <title>Extensive intraspecific genome diversity in a model arbuscular mycorrhizal fungus.</title>
        <authorList>
            <person name="Chen E.C.H."/>
            <person name="Morin E."/>
            <person name="Baudet D."/>
            <person name="Noel J."/>
            <person name="Ndikumana S."/>
            <person name="Charron P."/>
            <person name="St-Onge C."/>
            <person name="Giorgi J."/>
            <person name="Grigoriev I.V."/>
            <person name="Roux C."/>
            <person name="Martin F.M."/>
            <person name="Corradi N."/>
        </authorList>
    </citation>
    <scope>NUCLEOTIDE SEQUENCE [LARGE SCALE GENOMIC DNA]</scope>
    <source>
        <strain evidence="1 2">A1</strain>
    </source>
</reference>
<evidence type="ECO:0000313" key="1">
    <source>
        <dbReference type="EMBL" id="PKC56533.1"/>
    </source>
</evidence>